<evidence type="ECO:0000256" key="1">
    <source>
        <dbReference type="SAM" id="MobiDB-lite"/>
    </source>
</evidence>
<feature type="compositionally biased region" description="Polar residues" evidence="1">
    <location>
        <begin position="31"/>
        <end position="41"/>
    </location>
</feature>
<name>A0AAV4EWP2_9GAST</name>
<evidence type="ECO:0000313" key="2">
    <source>
        <dbReference type="EMBL" id="GFR65513.1"/>
    </source>
</evidence>
<keyword evidence="3" id="KW-1185">Reference proteome</keyword>
<dbReference type="Proteomes" id="UP000762676">
    <property type="component" value="Unassembled WGS sequence"/>
</dbReference>
<dbReference type="EMBL" id="BMAT01011040">
    <property type="protein sequence ID" value="GFR65513.1"/>
    <property type="molecule type" value="Genomic_DNA"/>
</dbReference>
<gene>
    <name evidence="2" type="ORF">ElyMa_005532700</name>
</gene>
<feature type="region of interest" description="Disordered" evidence="1">
    <location>
        <begin position="18"/>
        <end position="88"/>
    </location>
</feature>
<evidence type="ECO:0000313" key="3">
    <source>
        <dbReference type="Proteomes" id="UP000762676"/>
    </source>
</evidence>
<reference evidence="2 3" key="1">
    <citation type="journal article" date="2021" name="Elife">
        <title>Chloroplast acquisition without the gene transfer in kleptoplastic sea slugs, Plakobranchus ocellatus.</title>
        <authorList>
            <person name="Maeda T."/>
            <person name="Takahashi S."/>
            <person name="Yoshida T."/>
            <person name="Shimamura S."/>
            <person name="Takaki Y."/>
            <person name="Nagai Y."/>
            <person name="Toyoda A."/>
            <person name="Suzuki Y."/>
            <person name="Arimoto A."/>
            <person name="Ishii H."/>
            <person name="Satoh N."/>
            <person name="Nishiyama T."/>
            <person name="Hasebe M."/>
            <person name="Maruyama T."/>
            <person name="Minagawa J."/>
            <person name="Obokata J."/>
            <person name="Shigenobu S."/>
        </authorList>
    </citation>
    <scope>NUCLEOTIDE SEQUENCE [LARGE SCALE GENOMIC DNA]</scope>
</reference>
<sequence>MLFVRMMSVRASLRLKQAGQVLPRRREDPQQPGSANRTSGCQDGHLTRTAKVDRSDVNSKGGLKRRQQLIRGAGSVVGNLRSQDSADS</sequence>
<comment type="caution">
    <text evidence="2">The sequence shown here is derived from an EMBL/GenBank/DDBJ whole genome shotgun (WGS) entry which is preliminary data.</text>
</comment>
<accession>A0AAV4EWP2</accession>
<organism evidence="2 3">
    <name type="scientific">Elysia marginata</name>
    <dbReference type="NCBI Taxonomy" id="1093978"/>
    <lineage>
        <taxon>Eukaryota</taxon>
        <taxon>Metazoa</taxon>
        <taxon>Spiralia</taxon>
        <taxon>Lophotrochozoa</taxon>
        <taxon>Mollusca</taxon>
        <taxon>Gastropoda</taxon>
        <taxon>Heterobranchia</taxon>
        <taxon>Euthyneura</taxon>
        <taxon>Panpulmonata</taxon>
        <taxon>Sacoglossa</taxon>
        <taxon>Placobranchoidea</taxon>
        <taxon>Plakobranchidae</taxon>
        <taxon>Elysia</taxon>
    </lineage>
</organism>
<proteinExistence type="predicted"/>
<protein>
    <submittedName>
        <fullName evidence="2">Uncharacterized protein</fullName>
    </submittedName>
</protein>
<dbReference type="AlphaFoldDB" id="A0AAV4EWP2"/>